<dbReference type="PANTHER" id="PTHR48100:SF1">
    <property type="entry name" value="HISTIDINE PHOSPHATASE FAMILY PROTEIN-RELATED"/>
    <property type="match status" value="1"/>
</dbReference>
<evidence type="ECO:0000313" key="2">
    <source>
        <dbReference type="Proteomes" id="UP001501116"/>
    </source>
</evidence>
<dbReference type="RefSeq" id="WP_344413170.1">
    <property type="nucleotide sequence ID" value="NZ_BAAANN010000002.1"/>
</dbReference>
<reference evidence="1 2" key="1">
    <citation type="journal article" date="2019" name="Int. J. Syst. Evol. Microbiol.">
        <title>The Global Catalogue of Microorganisms (GCM) 10K type strain sequencing project: providing services to taxonomists for standard genome sequencing and annotation.</title>
        <authorList>
            <consortium name="The Broad Institute Genomics Platform"/>
            <consortium name="The Broad Institute Genome Sequencing Center for Infectious Disease"/>
            <person name="Wu L."/>
            <person name="Ma J."/>
        </authorList>
    </citation>
    <scope>NUCLEOTIDE SEQUENCE [LARGE SCALE GENOMIC DNA]</scope>
    <source>
        <strain evidence="1 2">JCM 14545</strain>
    </source>
</reference>
<name>A0ABN2Q4M5_9PSEU</name>
<protein>
    <submittedName>
        <fullName evidence="1">Alpha-ribazole phosphatase</fullName>
    </submittedName>
</protein>
<dbReference type="Gene3D" id="3.40.50.1240">
    <property type="entry name" value="Phosphoglycerate mutase-like"/>
    <property type="match status" value="1"/>
</dbReference>
<dbReference type="CDD" id="cd07067">
    <property type="entry name" value="HP_PGM_like"/>
    <property type="match status" value="1"/>
</dbReference>
<dbReference type="InterPro" id="IPR013078">
    <property type="entry name" value="His_Pase_superF_clade-1"/>
</dbReference>
<keyword evidence="2" id="KW-1185">Reference proteome</keyword>
<dbReference type="PANTHER" id="PTHR48100">
    <property type="entry name" value="BROAD-SPECIFICITY PHOSPHATASE YOR283W-RELATED"/>
    <property type="match status" value="1"/>
</dbReference>
<evidence type="ECO:0000313" key="1">
    <source>
        <dbReference type="EMBL" id="GAA1941800.1"/>
    </source>
</evidence>
<comment type="caution">
    <text evidence="1">The sequence shown here is derived from an EMBL/GenBank/DDBJ whole genome shotgun (WGS) entry which is preliminary data.</text>
</comment>
<dbReference type="Proteomes" id="UP001501116">
    <property type="component" value="Unassembled WGS sequence"/>
</dbReference>
<dbReference type="Pfam" id="PF00300">
    <property type="entry name" value="His_Phos_1"/>
    <property type="match status" value="1"/>
</dbReference>
<organism evidence="1 2">
    <name type="scientific">Amycolatopsis minnesotensis</name>
    <dbReference type="NCBI Taxonomy" id="337894"/>
    <lineage>
        <taxon>Bacteria</taxon>
        <taxon>Bacillati</taxon>
        <taxon>Actinomycetota</taxon>
        <taxon>Actinomycetes</taxon>
        <taxon>Pseudonocardiales</taxon>
        <taxon>Pseudonocardiaceae</taxon>
        <taxon>Amycolatopsis</taxon>
    </lineage>
</organism>
<dbReference type="InterPro" id="IPR050275">
    <property type="entry name" value="PGM_Phosphatase"/>
</dbReference>
<accession>A0ABN2Q4M5</accession>
<proteinExistence type="predicted"/>
<dbReference type="SMART" id="SM00855">
    <property type="entry name" value="PGAM"/>
    <property type="match status" value="1"/>
</dbReference>
<sequence>MGTRLLVTRHGQTEWHAENRYAGTSEVALTPTGVDQARALAEHVAKLPRRPVALYCSPQDRARRTAAPAADLLGLTPRIVPGLREVHFGLAEGRTLDEVRAERPELVDAFLADPVSGAFPDAEPPEEAADRGAAALREIAAAEHDGPVLVVAHNTLIRLTLCRLLGIPPRTYRTVFPRLENAALTELVVRGEHTGMVRFNQPTTRNT</sequence>
<dbReference type="EMBL" id="BAAANN010000002">
    <property type="protein sequence ID" value="GAA1941800.1"/>
    <property type="molecule type" value="Genomic_DNA"/>
</dbReference>
<dbReference type="InterPro" id="IPR029033">
    <property type="entry name" value="His_PPase_superfam"/>
</dbReference>
<dbReference type="SUPFAM" id="SSF53254">
    <property type="entry name" value="Phosphoglycerate mutase-like"/>
    <property type="match status" value="1"/>
</dbReference>
<gene>
    <name evidence="1" type="primary">cobC_1</name>
    <name evidence="1" type="ORF">GCM10009754_06490</name>
</gene>